<dbReference type="AlphaFoldDB" id="A0A9D1P432"/>
<proteinExistence type="predicted"/>
<evidence type="ECO:0000256" key="2">
    <source>
        <dbReference type="SAM" id="Phobius"/>
    </source>
</evidence>
<keyword evidence="2" id="KW-0472">Membrane</keyword>
<accession>A0A9D1P432</accession>
<dbReference type="InterPro" id="IPR026870">
    <property type="entry name" value="Zinc_ribbon_dom"/>
</dbReference>
<protein>
    <recommendedName>
        <fullName evidence="3">Zinc-ribbon domain-containing protein</fullName>
    </recommendedName>
</protein>
<reference evidence="4" key="2">
    <citation type="journal article" date="2021" name="PeerJ">
        <title>Extensive microbial diversity within the chicken gut microbiome revealed by metagenomics and culture.</title>
        <authorList>
            <person name="Gilroy R."/>
            <person name="Ravi A."/>
            <person name="Getino M."/>
            <person name="Pursley I."/>
            <person name="Horton D.L."/>
            <person name="Alikhan N.F."/>
            <person name="Baker D."/>
            <person name="Gharbi K."/>
            <person name="Hall N."/>
            <person name="Watson M."/>
            <person name="Adriaenssens E.M."/>
            <person name="Foster-Nyarko E."/>
            <person name="Jarju S."/>
            <person name="Secka A."/>
            <person name="Antonio M."/>
            <person name="Oren A."/>
            <person name="Chaudhuri R.R."/>
            <person name="La Ragione R."/>
            <person name="Hildebrand F."/>
            <person name="Pallen M.J."/>
        </authorList>
    </citation>
    <scope>NUCLEOTIDE SEQUENCE</scope>
    <source>
        <strain evidence="4">CHK188-20938</strain>
    </source>
</reference>
<sequence>MICRNCNQEVPEGVRFCPGCGSRTDAAQNSENTGPAHETVLLLTRQLQEASERNAALEQQLIRQKEEADRKLKQASTGWFIAFLIACGSMFLFILTLL</sequence>
<gene>
    <name evidence="4" type="ORF">IAB71_10515</name>
</gene>
<dbReference type="EMBL" id="DVOO01000030">
    <property type="protein sequence ID" value="HIV26191.1"/>
    <property type="molecule type" value="Genomic_DNA"/>
</dbReference>
<dbReference type="Proteomes" id="UP000824169">
    <property type="component" value="Unassembled WGS sequence"/>
</dbReference>
<organism evidence="4 5">
    <name type="scientific">Candidatus Scatomonas pullistercoris</name>
    <dbReference type="NCBI Taxonomy" id="2840920"/>
    <lineage>
        <taxon>Bacteria</taxon>
        <taxon>Bacillati</taxon>
        <taxon>Bacillota</taxon>
        <taxon>Clostridia</taxon>
        <taxon>Lachnospirales</taxon>
        <taxon>Lachnospiraceae</taxon>
        <taxon>Lachnospiraceae incertae sedis</taxon>
        <taxon>Candidatus Scatomonas</taxon>
    </lineage>
</organism>
<keyword evidence="2" id="KW-1133">Transmembrane helix</keyword>
<dbReference type="Pfam" id="PF13240">
    <property type="entry name" value="Zn_Ribbon_1"/>
    <property type="match status" value="1"/>
</dbReference>
<keyword evidence="1" id="KW-0175">Coiled coil</keyword>
<evidence type="ECO:0000259" key="3">
    <source>
        <dbReference type="Pfam" id="PF13240"/>
    </source>
</evidence>
<evidence type="ECO:0000256" key="1">
    <source>
        <dbReference type="SAM" id="Coils"/>
    </source>
</evidence>
<feature type="transmembrane region" description="Helical" evidence="2">
    <location>
        <begin position="79"/>
        <end position="97"/>
    </location>
</feature>
<evidence type="ECO:0000313" key="4">
    <source>
        <dbReference type="EMBL" id="HIV26191.1"/>
    </source>
</evidence>
<evidence type="ECO:0000313" key="5">
    <source>
        <dbReference type="Proteomes" id="UP000824169"/>
    </source>
</evidence>
<keyword evidence="2" id="KW-0812">Transmembrane</keyword>
<name>A0A9D1P432_9FIRM</name>
<reference evidence="4" key="1">
    <citation type="submission" date="2020-10" db="EMBL/GenBank/DDBJ databases">
        <authorList>
            <person name="Gilroy R."/>
        </authorList>
    </citation>
    <scope>NUCLEOTIDE SEQUENCE</scope>
    <source>
        <strain evidence="4">CHK188-20938</strain>
    </source>
</reference>
<feature type="domain" description="Zinc-ribbon" evidence="3">
    <location>
        <begin position="3"/>
        <end position="22"/>
    </location>
</feature>
<feature type="coiled-coil region" evidence="1">
    <location>
        <begin position="40"/>
        <end position="74"/>
    </location>
</feature>
<comment type="caution">
    <text evidence="4">The sequence shown here is derived from an EMBL/GenBank/DDBJ whole genome shotgun (WGS) entry which is preliminary data.</text>
</comment>